<protein>
    <recommendedName>
        <fullName evidence="5">Lipoprotein</fullName>
    </recommendedName>
</protein>
<dbReference type="RefSeq" id="WP_022636302.1">
    <property type="nucleotide sequence ID" value="NZ_ASJR01000005.1"/>
</dbReference>
<sequence>MKYYAIILSVFFFLVACADQGSESERAEKRAPEQADTVAREPSRDSLEAARMRAVTRQDSLRRASDSVNQYYSPFQTFHTHLGADVDPAKQAHQDRDEIINRRRRDAETRDRNRASYRSMMRQRREFEESQGLR</sequence>
<feature type="chain" id="PRO_5004680700" description="Lipoprotein" evidence="2">
    <location>
        <begin position="19"/>
        <end position="134"/>
    </location>
</feature>
<dbReference type="STRING" id="1313304.CALK_0786"/>
<organism evidence="3 4">
    <name type="scientific">Chitinivibrio alkaliphilus ACht1</name>
    <dbReference type="NCBI Taxonomy" id="1313304"/>
    <lineage>
        <taxon>Bacteria</taxon>
        <taxon>Pseudomonadati</taxon>
        <taxon>Fibrobacterota</taxon>
        <taxon>Chitinivibrionia</taxon>
        <taxon>Chitinivibrionales</taxon>
        <taxon>Chitinivibrionaceae</taxon>
        <taxon>Chitinivibrio</taxon>
    </lineage>
</organism>
<evidence type="ECO:0000256" key="2">
    <source>
        <dbReference type="SAM" id="SignalP"/>
    </source>
</evidence>
<proteinExistence type="predicted"/>
<keyword evidence="2" id="KW-0732">Signal</keyword>
<accession>U7D9S6</accession>
<evidence type="ECO:0000256" key="1">
    <source>
        <dbReference type="SAM" id="MobiDB-lite"/>
    </source>
</evidence>
<evidence type="ECO:0000313" key="3">
    <source>
        <dbReference type="EMBL" id="ERP38767.1"/>
    </source>
</evidence>
<dbReference type="Proteomes" id="UP000017148">
    <property type="component" value="Unassembled WGS sequence"/>
</dbReference>
<reference evidence="3 4" key="1">
    <citation type="journal article" date="2013" name="Environ. Microbiol.">
        <title>Genome analysis of Chitinivibrio alkaliphilus gen. nov., sp. nov., a novel extremely haloalkaliphilic anaerobic chitinolytic bacterium from the candidate phylum Termite Group 3.</title>
        <authorList>
            <person name="Sorokin D.Y."/>
            <person name="Gumerov V.M."/>
            <person name="Rakitin A.L."/>
            <person name="Beletsky A.V."/>
            <person name="Damste J.S."/>
            <person name="Muyzer G."/>
            <person name="Mardanov A.V."/>
            <person name="Ravin N.V."/>
        </authorList>
    </citation>
    <scope>NUCLEOTIDE SEQUENCE [LARGE SCALE GENOMIC DNA]</scope>
    <source>
        <strain evidence="3 4">ACht1</strain>
    </source>
</reference>
<dbReference type="PROSITE" id="PS51257">
    <property type="entry name" value="PROKAR_LIPOPROTEIN"/>
    <property type="match status" value="1"/>
</dbReference>
<feature type="region of interest" description="Disordered" evidence="1">
    <location>
        <begin position="23"/>
        <end position="49"/>
    </location>
</feature>
<gene>
    <name evidence="3" type="ORF">CALK_0786</name>
</gene>
<feature type="signal peptide" evidence="2">
    <location>
        <begin position="1"/>
        <end position="18"/>
    </location>
</feature>
<comment type="caution">
    <text evidence="3">The sequence shown here is derived from an EMBL/GenBank/DDBJ whole genome shotgun (WGS) entry which is preliminary data.</text>
</comment>
<dbReference type="EMBL" id="ASJR01000005">
    <property type="protein sequence ID" value="ERP38767.1"/>
    <property type="molecule type" value="Genomic_DNA"/>
</dbReference>
<name>U7D9S6_9BACT</name>
<evidence type="ECO:0008006" key="5">
    <source>
        <dbReference type="Google" id="ProtNLM"/>
    </source>
</evidence>
<feature type="compositionally biased region" description="Basic and acidic residues" evidence="1">
    <location>
        <begin position="88"/>
        <end position="114"/>
    </location>
</feature>
<evidence type="ECO:0000313" key="4">
    <source>
        <dbReference type="Proteomes" id="UP000017148"/>
    </source>
</evidence>
<feature type="region of interest" description="Disordered" evidence="1">
    <location>
        <begin position="88"/>
        <end position="134"/>
    </location>
</feature>
<dbReference type="AlphaFoldDB" id="U7D9S6"/>
<keyword evidence="4" id="KW-1185">Reference proteome</keyword>